<dbReference type="EC" id="6.3.3.2" evidence="4"/>
<proteinExistence type="inferred from homology"/>
<dbReference type="InterPro" id="IPR037171">
    <property type="entry name" value="NagB/RpiA_transferase-like"/>
</dbReference>
<dbReference type="PANTHER" id="PTHR23407:SF1">
    <property type="entry name" value="5-FORMYLTETRAHYDROFOLATE CYCLO-LIGASE"/>
    <property type="match status" value="1"/>
</dbReference>
<dbReference type="PANTHER" id="PTHR23407">
    <property type="entry name" value="ATPASE INHIBITOR/5-FORMYLTETRAHYDROFOLATE CYCLO-LIGASE"/>
    <property type="match status" value="1"/>
</dbReference>
<sequence>MSLPTPTKTELRIAALARRSALGEATRDAAARALANHAFPLPITPSSIVAGYSPIRSEIDPVPLMQSLASHGARLALPVIIARDEPLMFRVWSPDSALIAGSLGILEPPREAPQLMPDILLVPLAAFDRAGHRIGYGAGHYDRTFAQLRAIKPFTAIGLAFDTQEIEAIPMQPHDVALDYVLTETRVIDFRSK</sequence>
<reference evidence="5 6" key="1">
    <citation type="submission" date="2019-02" db="EMBL/GenBank/DDBJ databases">
        <title>Emended description of the genus Rhodopseudomonas and description of Rhodopseudomonas albus sp. nov., a non-phototrophic, heavy-metal-tolerant bacterium isolated from garden soil.</title>
        <authorList>
            <person name="Bao Z."/>
            <person name="Cao W.W."/>
            <person name="Sato Y."/>
            <person name="Nishizawa T."/>
            <person name="Zhao J."/>
            <person name="Guo Y."/>
            <person name="Ohta H."/>
        </authorList>
    </citation>
    <scope>NUCLEOTIDE SEQUENCE [LARGE SCALE GENOMIC DNA]</scope>
    <source>
        <strain evidence="5 6">SK50-23</strain>
    </source>
</reference>
<evidence type="ECO:0000256" key="3">
    <source>
        <dbReference type="ARBA" id="ARBA00022840"/>
    </source>
</evidence>
<dbReference type="EMBL" id="CP036498">
    <property type="protein sequence ID" value="QUS41376.1"/>
    <property type="molecule type" value="Genomic_DNA"/>
</dbReference>
<name>A0ABX8ADK0_9BRAD</name>
<dbReference type="NCBIfam" id="TIGR02727">
    <property type="entry name" value="MTHFS_bact"/>
    <property type="match status" value="1"/>
</dbReference>
<evidence type="ECO:0000256" key="2">
    <source>
        <dbReference type="ARBA" id="ARBA00022741"/>
    </source>
</evidence>
<dbReference type="SUPFAM" id="SSF100950">
    <property type="entry name" value="NagB/RpiA/CoA transferase-like"/>
    <property type="match status" value="1"/>
</dbReference>
<evidence type="ECO:0000256" key="1">
    <source>
        <dbReference type="ARBA" id="ARBA00010638"/>
    </source>
</evidence>
<evidence type="ECO:0000313" key="6">
    <source>
        <dbReference type="Proteomes" id="UP000682843"/>
    </source>
</evidence>
<keyword evidence="6" id="KW-1185">Reference proteome</keyword>
<comment type="similarity">
    <text evidence="1 4">Belongs to the 5-formyltetrahydrofolate cyclo-ligase family.</text>
</comment>
<keyword evidence="2 4" id="KW-0547">Nucleotide-binding</keyword>
<protein>
    <recommendedName>
        <fullName evidence="4">5-formyltetrahydrofolate cyclo-ligase</fullName>
        <ecNumber evidence="4">6.3.3.2</ecNumber>
    </recommendedName>
</protein>
<keyword evidence="3 4" id="KW-0067">ATP-binding</keyword>
<dbReference type="Pfam" id="PF01812">
    <property type="entry name" value="5-FTHF_cyc-lig"/>
    <property type="match status" value="1"/>
</dbReference>
<accession>A0ABX8ADK0</accession>
<dbReference type="InterPro" id="IPR002698">
    <property type="entry name" value="FTHF_cligase"/>
</dbReference>
<keyword evidence="5" id="KW-0436">Ligase</keyword>
<comment type="catalytic activity">
    <reaction evidence="4">
        <text>(6S)-5-formyl-5,6,7,8-tetrahydrofolate + ATP = (6R)-5,10-methenyltetrahydrofolate + ADP + phosphate</text>
        <dbReference type="Rhea" id="RHEA:10488"/>
        <dbReference type="ChEBI" id="CHEBI:30616"/>
        <dbReference type="ChEBI" id="CHEBI:43474"/>
        <dbReference type="ChEBI" id="CHEBI:57455"/>
        <dbReference type="ChEBI" id="CHEBI:57457"/>
        <dbReference type="ChEBI" id="CHEBI:456216"/>
        <dbReference type="EC" id="6.3.3.2"/>
    </reaction>
</comment>
<dbReference type="RefSeq" id="WP_211910017.1">
    <property type="nucleotide sequence ID" value="NZ_CP036498.1"/>
</dbReference>
<evidence type="ECO:0000256" key="4">
    <source>
        <dbReference type="RuleBase" id="RU361279"/>
    </source>
</evidence>
<dbReference type="Proteomes" id="UP000682843">
    <property type="component" value="Chromosome"/>
</dbReference>
<organism evidence="5 6">
    <name type="scientific">Tardiphaga alba</name>
    <dbReference type="NCBI Taxonomy" id="340268"/>
    <lineage>
        <taxon>Bacteria</taxon>
        <taxon>Pseudomonadati</taxon>
        <taxon>Pseudomonadota</taxon>
        <taxon>Alphaproteobacteria</taxon>
        <taxon>Hyphomicrobiales</taxon>
        <taxon>Nitrobacteraceae</taxon>
        <taxon>Tardiphaga</taxon>
    </lineage>
</organism>
<dbReference type="GO" id="GO:0030272">
    <property type="term" value="F:5-formyltetrahydrofolate cyclo-ligase activity"/>
    <property type="evidence" value="ECO:0007669"/>
    <property type="project" value="UniProtKB-EC"/>
</dbReference>
<dbReference type="PIRSF" id="PIRSF006806">
    <property type="entry name" value="FTHF_cligase"/>
    <property type="match status" value="1"/>
</dbReference>
<keyword evidence="4" id="KW-0479">Metal-binding</keyword>
<comment type="cofactor">
    <cofactor evidence="4">
        <name>Mg(2+)</name>
        <dbReference type="ChEBI" id="CHEBI:18420"/>
    </cofactor>
</comment>
<evidence type="ECO:0000313" key="5">
    <source>
        <dbReference type="EMBL" id="QUS41376.1"/>
    </source>
</evidence>
<dbReference type="InterPro" id="IPR024185">
    <property type="entry name" value="FTHF_cligase-like_sf"/>
</dbReference>
<gene>
    <name evidence="5" type="ORF">RPMA_22920</name>
</gene>
<dbReference type="Gene3D" id="3.40.50.10420">
    <property type="entry name" value="NagB/RpiA/CoA transferase-like"/>
    <property type="match status" value="1"/>
</dbReference>
<keyword evidence="4" id="KW-0460">Magnesium</keyword>